<name>A0AAV9D8W2_ACOCL</name>
<feature type="compositionally biased region" description="Basic and acidic residues" evidence="1">
    <location>
        <begin position="143"/>
        <end position="161"/>
    </location>
</feature>
<evidence type="ECO:0000313" key="3">
    <source>
        <dbReference type="Proteomes" id="UP001180020"/>
    </source>
</evidence>
<dbReference type="Proteomes" id="UP001180020">
    <property type="component" value="Unassembled WGS sequence"/>
</dbReference>
<proteinExistence type="predicted"/>
<dbReference type="EMBL" id="JAUJYO010000015">
    <property type="protein sequence ID" value="KAK1297628.1"/>
    <property type="molecule type" value="Genomic_DNA"/>
</dbReference>
<feature type="region of interest" description="Disordered" evidence="1">
    <location>
        <begin position="122"/>
        <end position="161"/>
    </location>
</feature>
<keyword evidence="3" id="KW-1185">Reference proteome</keyword>
<reference evidence="2" key="1">
    <citation type="journal article" date="2023" name="Nat. Commun.">
        <title>Diploid and tetraploid genomes of Acorus and the evolution of monocots.</title>
        <authorList>
            <person name="Ma L."/>
            <person name="Liu K.W."/>
            <person name="Li Z."/>
            <person name="Hsiao Y.Y."/>
            <person name="Qi Y."/>
            <person name="Fu T."/>
            <person name="Tang G.D."/>
            <person name="Zhang D."/>
            <person name="Sun W.H."/>
            <person name="Liu D.K."/>
            <person name="Li Y."/>
            <person name="Chen G.Z."/>
            <person name="Liu X.D."/>
            <person name="Liao X.Y."/>
            <person name="Jiang Y.T."/>
            <person name="Yu X."/>
            <person name="Hao Y."/>
            <person name="Huang J."/>
            <person name="Zhao X.W."/>
            <person name="Ke S."/>
            <person name="Chen Y.Y."/>
            <person name="Wu W.L."/>
            <person name="Hsu J.L."/>
            <person name="Lin Y.F."/>
            <person name="Huang M.D."/>
            <person name="Li C.Y."/>
            <person name="Huang L."/>
            <person name="Wang Z.W."/>
            <person name="Zhao X."/>
            <person name="Zhong W.Y."/>
            <person name="Peng D.H."/>
            <person name="Ahmad S."/>
            <person name="Lan S."/>
            <person name="Zhang J.S."/>
            <person name="Tsai W.C."/>
            <person name="Van de Peer Y."/>
            <person name="Liu Z.J."/>
        </authorList>
    </citation>
    <scope>NUCLEOTIDE SEQUENCE</scope>
    <source>
        <strain evidence="2">CP</strain>
    </source>
</reference>
<protein>
    <submittedName>
        <fullName evidence="2">Uncharacterized protein</fullName>
    </submittedName>
</protein>
<gene>
    <name evidence="2" type="ORF">QJS10_CPB15g00870</name>
</gene>
<reference evidence="2" key="2">
    <citation type="submission" date="2023-06" db="EMBL/GenBank/DDBJ databases">
        <authorList>
            <person name="Ma L."/>
            <person name="Liu K.-W."/>
            <person name="Li Z."/>
            <person name="Hsiao Y.-Y."/>
            <person name="Qi Y."/>
            <person name="Fu T."/>
            <person name="Tang G."/>
            <person name="Zhang D."/>
            <person name="Sun W.-H."/>
            <person name="Liu D.-K."/>
            <person name="Li Y."/>
            <person name="Chen G.-Z."/>
            <person name="Liu X.-D."/>
            <person name="Liao X.-Y."/>
            <person name="Jiang Y.-T."/>
            <person name="Yu X."/>
            <person name="Hao Y."/>
            <person name="Huang J."/>
            <person name="Zhao X.-W."/>
            <person name="Ke S."/>
            <person name="Chen Y.-Y."/>
            <person name="Wu W.-L."/>
            <person name="Hsu J.-L."/>
            <person name="Lin Y.-F."/>
            <person name="Huang M.-D."/>
            <person name="Li C.-Y."/>
            <person name="Huang L."/>
            <person name="Wang Z.-W."/>
            <person name="Zhao X."/>
            <person name="Zhong W.-Y."/>
            <person name="Peng D.-H."/>
            <person name="Ahmad S."/>
            <person name="Lan S."/>
            <person name="Zhang J.-S."/>
            <person name="Tsai W.-C."/>
            <person name="Van De Peer Y."/>
            <person name="Liu Z.-J."/>
        </authorList>
    </citation>
    <scope>NUCLEOTIDE SEQUENCE</scope>
    <source>
        <strain evidence="2">CP</strain>
        <tissue evidence="2">Leaves</tissue>
    </source>
</reference>
<evidence type="ECO:0000256" key="1">
    <source>
        <dbReference type="SAM" id="MobiDB-lite"/>
    </source>
</evidence>
<evidence type="ECO:0000313" key="2">
    <source>
        <dbReference type="EMBL" id="KAK1297628.1"/>
    </source>
</evidence>
<dbReference type="PANTHER" id="PTHR36804:SF1">
    <property type="entry name" value="OS04G0585600 PROTEIN"/>
    <property type="match status" value="1"/>
</dbReference>
<sequence>MFTLITPFPRLLSASSLSLRLFLDFNNKNFHNKKQQQPLPGTRRKRGDGVEVCKAELAQDAPFAAAIGACILNSLVFPAPDVSDDEAESGGAVDATDARFVVMGVISIIPYFNWLGKNNDQTGLPPSQDDSRNKLQDWGILRKPSEKVNDEDGNTHGERKQ</sequence>
<dbReference type="AlphaFoldDB" id="A0AAV9D8W2"/>
<organism evidence="2 3">
    <name type="scientific">Acorus calamus</name>
    <name type="common">Sweet flag</name>
    <dbReference type="NCBI Taxonomy" id="4465"/>
    <lineage>
        <taxon>Eukaryota</taxon>
        <taxon>Viridiplantae</taxon>
        <taxon>Streptophyta</taxon>
        <taxon>Embryophyta</taxon>
        <taxon>Tracheophyta</taxon>
        <taxon>Spermatophyta</taxon>
        <taxon>Magnoliopsida</taxon>
        <taxon>Liliopsida</taxon>
        <taxon>Acoraceae</taxon>
        <taxon>Acorus</taxon>
    </lineage>
</organism>
<comment type="caution">
    <text evidence="2">The sequence shown here is derived from an EMBL/GenBank/DDBJ whole genome shotgun (WGS) entry which is preliminary data.</text>
</comment>
<accession>A0AAV9D8W2</accession>
<dbReference type="PANTHER" id="PTHR36804">
    <property type="entry name" value="OSJNBA0013K16.11 PROTEIN"/>
    <property type="match status" value="1"/>
</dbReference>